<dbReference type="InterPro" id="IPR035897">
    <property type="entry name" value="Toll_tir_struct_dom_sf"/>
</dbReference>
<dbReference type="FunFam" id="3.40.50.10140:FF:000007">
    <property type="entry name" value="Disease resistance protein (TIR-NBS-LRR class)"/>
    <property type="match status" value="1"/>
</dbReference>
<dbReference type="OMA" id="FQHEVEY"/>
<keyword evidence="4" id="KW-1185">Reference proteome</keyword>
<dbReference type="SUPFAM" id="SSF52200">
    <property type="entry name" value="Toll/Interleukin receptor TIR domain"/>
    <property type="match status" value="1"/>
</dbReference>
<dbReference type="PANTHER" id="PTHR32009:SF115">
    <property type="entry name" value="RPP1-LIKE DISEASE RESISTANCE PROTEIN-RELATED"/>
    <property type="match status" value="1"/>
</dbReference>
<feature type="domain" description="TIR" evidence="2">
    <location>
        <begin position="11"/>
        <end position="145"/>
    </location>
</feature>
<accession>A0A0D3E4G0</accession>
<evidence type="ECO:0000313" key="4">
    <source>
        <dbReference type="Proteomes" id="UP000032141"/>
    </source>
</evidence>
<dbReference type="PANTHER" id="PTHR32009">
    <property type="entry name" value="TMV RESISTANCE PROTEIN N-LIKE"/>
    <property type="match status" value="1"/>
</dbReference>
<evidence type="ECO:0000313" key="3">
    <source>
        <dbReference type="EnsemblPlants" id="Bo9g034030.1"/>
    </source>
</evidence>
<dbReference type="SMART" id="SM00255">
    <property type="entry name" value="TIR"/>
    <property type="match status" value="1"/>
</dbReference>
<organism evidence="3 4">
    <name type="scientific">Brassica oleracea var. oleracea</name>
    <dbReference type="NCBI Taxonomy" id="109376"/>
    <lineage>
        <taxon>Eukaryota</taxon>
        <taxon>Viridiplantae</taxon>
        <taxon>Streptophyta</taxon>
        <taxon>Embryophyta</taxon>
        <taxon>Tracheophyta</taxon>
        <taxon>Spermatophyta</taxon>
        <taxon>Magnoliopsida</taxon>
        <taxon>eudicotyledons</taxon>
        <taxon>Gunneridae</taxon>
        <taxon>Pentapetalae</taxon>
        <taxon>rosids</taxon>
        <taxon>malvids</taxon>
        <taxon>Brassicales</taxon>
        <taxon>Brassicaceae</taxon>
        <taxon>Brassiceae</taxon>
        <taxon>Brassica</taxon>
    </lineage>
</organism>
<evidence type="ECO:0000256" key="1">
    <source>
        <dbReference type="ARBA" id="ARBA00023027"/>
    </source>
</evidence>
<dbReference type="PROSITE" id="PS50104">
    <property type="entry name" value="TIR"/>
    <property type="match status" value="1"/>
</dbReference>
<dbReference type="Proteomes" id="UP000032141">
    <property type="component" value="Chromosome C9"/>
</dbReference>
<protein>
    <recommendedName>
        <fullName evidence="2">TIR domain-containing protein</fullName>
    </recommendedName>
</protein>
<reference evidence="3 4" key="1">
    <citation type="journal article" date="2014" name="Genome Biol.">
        <title>Transcriptome and methylome profiling reveals relics of genome dominance in the mesopolyploid Brassica oleracea.</title>
        <authorList>
            <person name="Parkin I.A."/>
            <person name="Koh C."/>
            <person name="Tang H."/>
            <person name="Robinson S.J."/>
            <person name="Kagale S."/>
            <person name="Clarke W.E."/>
            <person name="Town C.D."/>
            <person name="Nixon J."/>
            <person name="Krishnakumar V."/>
            <person name="Bidwell S.L."/>
            <person name="Denoeud F."/>
            <person name="Belcram H."/>
            <person name="Links M.G."/>
            <person name="Just J."/>
            <person name="Clarke C."/>
            <person name="Bender T."/>
            <person name="Huebert T."/>
            <person name="Mason A.S."/>
            <person name="Pires J.C."/>
            <person name="Barker G."/>
            <person name="Moore J."/>
            <person name="Walley P.G."/>
            <person name="Manoli S."/>
            <person name="Batley J."/>
            <person name="Edwards D."/>
            <person name="Nelson M.N."/>
            <person name="Wang X."/>
            <person name="Paterson A.H."/>
            <person name="King G."/>
            <person name="Bancroft I."/>
            <person name="Chalhoub B."/>
            <person name="Sharpe A.G."/>
        </authorList>
    </citation>
    <scope>NUCLEOTIDE SEQUENCE</scope>
    <source>
        <strain evidence="3 4">cv. TO1000</strain>
    </source>
</reference>
<dbReference type="AlphaFoldDB" id="A0A0D3E4G0"/>
<dbReference type="Gene3D" id="3.40.50.10140">
    <property type="entry name" value="Toll/interleukin-1 receptor homology (TIR) domain"/>
    <property type="match status" value="1"/>
</dbReference>
<dbReference type="InterPro" id="IPR000157">
    <property type="entry name" value="TIR_dom"/>
</dbReference>
<dbReference type="Pfam" id="PF01582">
    <property type="entry name" value="TIR"/>
    <property type="match status" value="1"/>
</dbReference>
<dbReference type="EnsemblPlants" id="Bo9g034030.1">
    <property type="protein sequence ID" value="Bo9g034030.1"/>
    <property type="gene ID" value="Bo9g034030"/>
</dbReference>
<evidence type="ECO:0000259" key="2">
    <source>
        <dbReference type="PROSITE" id="PS50104"/>
    </source>
</evidence>
<dbReference type="Gramene" id="Bo9g034030.1">
    <property type="protein sequence ID" value="Bo9g034030.1"/>
    <property type="gene ID" value="Bo9g034030"/>
</dbReference>
<sequence length="145" mass="16773">MDLSSSSSRSWRFQVFPSFHGADVRVSFLSHLRKQFERNGIIMFNDQEIQRSQIIKPELTRAIQESRILIVVLSQSYASSSWCLNELVEILKCKETAGQIVMTIFYKVDPSDVRKQIGKFGEAFKKTCEGRTQAEIQSWTPFNFI</sequence>
<dbReference type="HOGENOM" id="CLU_001561_3_3_1"/>
<reference evidence="3" key="2">
    <citation type="submission" date="2015-03" db="UniProtKB">
        <authorList>
            <consortium name="EnsemblPlants"/>
        </authorList>
    </citation>
    <scope>IDENTIFICATION</scope>
</reference>
<proteinExistence type="predicted"/>
<dbReference type="GO" id="GO:0007165">
    <property type="term" value="P:signal transduction"/>
    <property type="evidence" value="ECO:0007669"/>
    <property type="project" value="InterPro"/>
</dbReference>
<keyword evidence="1" id="KW-0520">NAD</keyword>
<name>A0A0D3E4G0_BRAOL</name>